<sequence length="78" mass="9026">MQNSPFYFRLFLIILKKVERFVAILFTSDNLHLLFTAKIIYYWQKAAGRYYIGEVIYAKTAWSLGDADPAILARSGCI</sequence>
<gene>
    <name evidence="2" type="ORF">DFO70_107158</name>
</gene>
<dbReference type="EMBL" id="QNSF01000007">
    <property type="protein sequence ID" value="RBP92227.1"/>
    <property type="molecule type" value="Genomic_DNA"/>
</dbReference>
<keyword evidence="3" id="KW-1185">Reference proteome</keyword>
<reference evidence="2 3" key="1">
    <citation type="submission" date="2018-06" db="EMBL/GenBank/DDBJ databases">
        <title>Freshwater and sediment microbial communities from various areas in North America, analyzing microbe dynamics in response to fracking.</title>
        <authorList>
            <person name="Lamendella R."/>
        </authorList>
    </citation>
    <scope>NUCLEOTIDE SEQUENCE [LARGE SCALE GENOMIC DNA]</scope>
    <source>
        <strain evidence="2 3">14_TX</strain>
    </source>
</reference>
<keyword evidence="1" id="KW-1133">Transmembrane helix</keyword>
<name>A0A366JTC4_CYTFI</name>
<dbReference type="AlphaFoldDB" id="A0A366JTC4"/>
<keyword evidence="1" id="KW-0472">Membrane</keyword>
<proteinExistence type="predicted"/>
<evidence type="ECO:0000256" key="1">
    <source>
        <dbReference type="SAM" id="Phobius"/>
    </source>
</evidence>
<keyword evidence="1" id="KW-0812">Transmembrane</keyword>
<evidence type="ECO:0000313" key="2">
    <source>
        <dbReference type="EMBL" id="RBP92227.1"/>
    </source>
</evidence>
<comment type="caution">
    <text evidence="2">The sequence shown here is derived from an EMBL/GenBank/DDBJ whole genome shotgun (WGS) entry which is preliminary data.</text>
</comment>
<organism evidence="2 3">
    <name type="scientific">Cytobacillus firmus</name>
    <name type="common">Bacillus firmus</name>
    <dbReference type="NCBI Taxonomy" id="1399"/>
    <lineage>
        <taxon>Bacteria</taxon>
        <taxon>Bacillati</taxon>
        <taxon>Bacillota</taxon>
        <taxon>Bacilli</taxon>
        <taxon>Bacillales</taxon>
        <taxon>Bacillaceae</taxon>
        <taxon>Cytobacillus</taxon>
    </lineage>
</organism>
<accession>A0A366JTC4</accession>
<protein>
    <submittedName>
        <fullName evidence="2">Uncharacterized protein</fullName>
    </submittedName>
</protein>
<evidence type="ECO:0000313" key="3">
    <source>
        <dbReference type="Proteomes" id="UP000252731"/>
    </source>
</evidence>
<dbReference type="Proteomes" id="UP000252731">
    <property type="component" value="Unassembled WGS sequence"/>
</dbReference>
<feature type="transmembrane region" description="Helical" evidence="1">
    <location>
        <begin position="21"/>
        <end position="43"/>
    </location>
</feature>